<evidence type="ECO:0000256" key="1">
    <source>
        <dbReference type="SAM" id="MobiDB-lite"/>
    </source>
</evidence>
<feature type="domain" description="Prolyl 4-hydroxylase alpha subunit Fe(2+) 2OG dioxygenase" evidence="2">
    <location>
        <begin position="48"/>
        <end position="148"/>
    </location>
</feature>
<proteinExistence type="predicted"/>
<dbReference type="InterPro" id="IPR044862">
    <property type="entry name" value="Pro_4_hyd_alph_FE2OG_OXY"/>
</dbReference>
<dbReference type="EMBL" id="EU026118">
    <property type="protein sequence ID" value="ABW74899.1"/>
    <property type="molecule type" value="Genomic_DNA"/>
</dbReference>
<dbReference type="Pfam" id="PF06945">
    <property type="entry name" value="DUF1289"/>
    <property type="match status" value="1"/>
</dbReference>
<dbReference type="Pfam" id="PF13640">
    <property type="entry name" value="2OG-FeII_Oxy_3"/>
    <property type="match status" value="1"/>
</dbReference>
<feature type="region of interest" description="Disordered" evidence="1">
    <location>
        <begin position="173"/>
        <end position="199"/>
    </location>
</feature>
<reference evidence="3" key="1">
    <citation type="journal article" date="2008" name="J. Ind. Microbiol. Biotechnol.">
        <title>Identification and organization of genes for diutan polysaccharide synthesis from Sphingomonas sp. ATCC 53159.</title>
        <authorList>
            <person name="Coleman R.J."/>
            <person name="Patel Y.N."/>
            <person name="Harding N.E."/>
        </authorList>
    </citation>
    <scope>NUCLEOTIDE SEQUENCE</scope>
    <source>
        <strain evidence="3">ATCC 53159</strain>
    </source>
</reference>
<dbReference type="AlphaFoldDB" id="B4XEU8"/>
<gene>
    <name evidence="3" type="primary">urf31.4</name>
</gene>
<name>B4XEU8_9SPHN</name>
<evidence type="ECO:0000259" key="2">
    <source>
        <dbReference type="Pfam" id="PF13640"/>
    </source>
</evidence>
<organism evidence="3">
    <name type="scientific">Sphingomonas sp. ATCC 53159</name>
    <dbReference type="NCBI Taxonomy" id="194870"/>
    <lineage>
        <taxon>Bacteria</taxon>
        <taxon>Pseudomonadati</taxon>
        <taxon>Pseudomonadota</taxon>
        <taxon>Alphaproteobacteria</taxon>
        <taxon>Sphingomonadales</taxon>
        <taxon>Sphingomonadaceae</taxon>
        <taxon>Sphingomonas</taxon>
    </lineage>
</organism>
<evidence type="ECO:0000313" key="3">
    <source>
        <dbReference type="EMBL" id="ABW74899.1"/>
    </source>
</evidence>
<dbReference type="Gene3D" id="2.60.120.620">
    <property type="entry name" value="q2cbj1_9rhob like domain"/>
    <property type="match status" value="1"/>
</dbReference>
<protein>
    <submittedName>
        <fullName evidence="3">Uncharacterized protein urf31.4</fullName>
    </submittedName>
</protein>
<sequence length="278" mass="31431">MTTSDEEQFPPLVRLMMMQFQSGIFCNFLDRLSGHKHLLPDPNHYGCGLHSTGSGGRLMLHIDASRHPNKKLSQQINCIYYCTPDWQEEWGGDLELWDEDATRCVSSITPKFNRLAIFRVSGKSWHGQPFPLQTPPNIRRNSLALYYYSAEEDTEGRGYSNFVRWKGRLGARQAHRAAPGEGPDPRLCADPGDQRPRQVRPQDGAELQALMGLFSRFAAAPPESPCRKVCRLDMEIRLCLGCWRSPKEIAGWSELSPKGKRAVLEALPAREREHGGGR</sequence>
<accession>B4XEU8</accession>
<dbReference type="InterPro" id="IPR010710">
    <property type="entry name" value="DUF1289"/>
</dbReference>